<keyword evidence="3" id="KW-1185">Reference proteome</keyword>
<evidence type="ECO:0000256" key="1">
    <source>
        <dbReference type="SAM" id="MobiDB-lite"/>
    </source>
</evidence>
<evidence type="ECO:0000313" key="2">
    <source>
        <dbReference type="EMBL" id="GBM25145.1"/>
    </source>
</evidence>
<gene>
    <name evidence="2" type="ORF">AVEN_110157_1</name>
</gene>
<comment type="caution">
    <text evidence="2">The sequence shown here is derived from an EMBL/GenBank/DDBJ whole genome shotgun (WGS) entry which is preliminary data.</text>
</comment>
<sequence length="143" mass="15759">MTISPAHNAPSGVLYHPRSTITTIQAHYYTIRGPLLHHPGPTSTIRGPHAPSGPANTHHQEGPLFHNPRSTSMHRDHYYHHPKPTITLSRSTNTPCQGPLMHHQRSSLHHPGPATIGSLATIRGPPSEVHYYTIRDTITIGSH</sequence>
<reference evidence="2 3" key="1">
    <citation type="journal article" date="2019" name="Sci. Rep.">
        <title>Orb-weaving spider Araneus ventricosus genome elucidates the spidroin gene catalogue.</title>
        <authorList>
            <person name="Kono N."/>
            <person name="Nakamura H."/>
            <person name="Ohtoshi R."/>
            <person name="Moran D.A.P."/>
            <person name="Shinohara A."/>
            <person name="Yoshida Y."/>
            <person name="Fujiwara M."/>
            <person name="Mori M."/>
            <person name="Tomita M."/>
            <person name="Arakawa K."/>
        </authorList>
    </citation>
    <scope>NUCLEOTIDE SEQUENCE [LARGE SCALE GENOMIC DNA]</scope>
</reference>
<proteinExistence type="predicted"/>
<accession>A0A4Y2EBF0</accession>
<dbReference type="AlphaFoldDB" id="A0A4Y2EBF0"/>
<dbReference type="EMBL" id="BGPR01169312">
    <property type="protein sequence ID" value="GBM25145.1"/>
    <property type="molecule type" value="Genomic_DNA"/>
</dbReference>
<name>A0A4Y2EBF0_ARAVE</name>
<organism evidence="2 3">
    <name type="scientific">Araneus ventricosus</name>
    <name type="common">Orbweaver spider</name>
    <name type="synonym">Epeira ventricosa</name>
    <dbReference type="NCBI Taxonomy" id="182803"/>
    <lineage>
        <taxon>Eukaryota</taxon>
        <taxon>Metazoa</taxon>
        <taxon>Ecdysozoa</taxon>
        <taxon>Arthropoda</taxon>
        <taxon>Chelicerata</taxon>
        <taxon>Arachnida</taxon>
        <taxon>Araneae</taxon>
        <taxon>Araneomorphae</taxon>
        <taxon>Entelegynae</taxon>
        <taxon>Araneoidea</taxon>
        <taxon>Araneidae</taxon>
        <taxon>Araneus</taxon>
    </lineage>
</organism>
<dbReference type="Proteomes" id="UP000499080">
    <property type="component" value="Unassembled WGS sequence"/>
</dbReference>
<evidence type="ECO:0000313" key="3">
    <source>
        <dbReference type="Proteomes" id="UP000499080"/>
    </source>
</evidence>
<feature type="region of interest" description="Disordered" evidence="1">
    <location>
        <begin position="35"/>
        <end position="72"/>
    </location>
</feature>
<protein>
    <submittedName>
        <fullName evidence="2">Uncharacterized protein</fullName>
    </submittedName>
</protein>